<dbReference type="GO" id="GO:0005886">
    <property type="term" value="C:plasma membrane"/>
    <property type="evidence" value="ECO:0007669"/>
    <property type="project" value="TreeGrafter"/>
</dbReference>
<dbReference type="InterPro" id="IPR027417">
    <property type="entry name" value="P-loop_NTPase"/>
</dbReference>
<sequence length="337" mass="38397">MPNLRKLLFPFSLIYHGVTEVRNQLYDAGILKSTRYDIPIIAVGNLNMGGTGKSPMIEYLIEILEKDHIVACLSRGYKRESEGFQLVEISDSVAKSGDEPLQFKNKFPETFVAVDANRREGIEELKKYSPDLILLDDAFQHRKVQAGLYILLTAFGDLYTDDFVLPTGNMRESSKGAERAQIIIVTKCPDDLSSSEMSRIRKKLKPSLDQSVFFSSIKYAGKIISTKEELALNDIEASDFVLVTGIAKPKPLIEFLGSKNIELEHFKFPDHHNFTEKEISKLKEASKILTTEKDYMRLKDKLPLEKLYYLPIEVEFLDHGKADFDKKIMAYLNEKEV</sequence>
<reference evidence="14 15" key="1">
    <citation type="submission" date="2016-10" db="EMBL/GenBank/DDBJ databases">
        <authorList>
            <person name="Varghese N."/>
            <person name="Submissions S."/>
        </authorList>
    </citation>
    <scope>NUCLEOTIDE SEQUENCE [LARGE SCALE GENOMIC DNA]</scope>
    <source>
        <strain evidence="14 15">Mar_2010_102</strain>
    </source>
</reference>
<organism evidence="14 15">
    <name type="scientific">Christiangramia echinicola</name>
    <dbReference type="NCBI Taxonomy" id="279359"/>
    <lineage>
        <taxon>Bacteria</taxon>
        <taxon>Pseudomonadati</taxon>
        <taxon>Bacteroidota</taxon>
        <taxon>Flavobacteriia</taxon>
        <taxon>Flavobacteriales</taxon>
        <taxon>Flavobacteriaceae</taxon>
        <taxon>Christiangramia</taxon>
    </lineage>
</organism>
<evidence type="ECO:0000256" key="13">
    <source>
        <dbReference type="HAMAP-Rule" id="MF_00409"/>
    </source>
</evidence>
<dbReference type="GO" id="GO:0009245">
    <property type="term" value="P:lipid A biosynthetic process"/>
    <property type="evidence" value="ECO:0007669"/>
    <property type="project" value="UniProtKB-UniRule"/>
</dbReference>
<keyword evidence="11 13" id="KW-0443">Lipid metabolism</keyword>
<keyword evidence="6 13" id="KW-0441">Lipid A biosynthesis</keyword>
<dbReference type="GO" id="GO:0005524">
    <property type="term" value="F:ATP binding"/>
    <property type="evidence" value="ECO:0007669"/>
    <property type="project" value="UniProtKB-UniRule"/>
</dbReference>
<keyword evidence="7 13" id="KW-0808">Transferase</keyword>
<dbReference type="Pfam" id="PF02606">
    <property type="entry name" value="LpxK"/>
    <property type="match status" value="1"/>
</dbReference>
<dbReference type="NCBIfam" id="TIGR00682">
    <property type="entry name" value="lpxK"/>
    <property type="match status" value="1"/>
</dbReference>
<dbReference type="EMBL" id="LT629745">
    <property type="protein sequence ID" value="SDS10061.1"/>
    <property type="molecule type" value="Genomic_DNA"/>
</dbReference>
<name>A0A1H1PFK1_9FLAO</name>
<accession>A0A1H1PFK1</accession>
<comment type="caution">
    <text evidence="13">Lacks conserved residue(s) required for the propagation of feature annotation.</text>
</comment>
<dbReference type="STRING" id="1250231.SAMN04488552_2098"/>
<evidence type="ECO:0000256" key="2">
    <source>
        <dbReference type="ARBA" id="ARBA00004870"/>
    </source>
</evidence>
<dbReference type="PANTHER" id="PTHR42724">
    <property type="entry name" value="TETRAACYLDISACCHARIDE 4'-KINASE"/>
    <property type="match status" value="1"/>
</dbReference>
<dbReference type="EC" id="2.7.1.130" evidence="3 13"/>
<keyword evidence="15" id="KW-1185">Reference proteome</keyword>
<keyword evidence="5 13" id="KW-0444">Lipid biosynthesis</keyword>
<dbReference type="GO" id="GO:0009029">
    <property type="term" value="F:lipid-A 4'-kinase activity"/>
    <property type="evidence" value="ECO:0007669"/>
    <property type="project" value="UniProtKB-UniRule"/>
</dbReference>
<dbReference type="UniPathway" id="UPA00359">
    <property type="reaction ID" value="UER00482"/>
</dbReference>
<evidence type="ECO:0000313" key="14">
    <source>
        <dbReference type="EMBL" id="SDS10061.1"/>
    </source>
</evidence>
<evidence type="ECO:0000256" key="6">
    <source>
        <dbReference type="ARBA" id="ARBA00022556"/>
    </source>
</evidence>
<keyword evidence="8 13" id="KW-0547">Nucleotide-binding</keyword>
<evidence type="ECO:0000256" key="9">
    <source>
        <dbReference type="ARBA" id="ARBA00022777"/>
    </source>
</evidence>
<evidence type="ECO:0000256" key="7">
    <source>
        <dbReference type="ARBA" id="ARBA00022679"/>
    </source>
</evidence>
<evidence type="ECO:0000256" key="10">
    <source>
        <dbReference type="ARBA" id="ARBA00022840"/>
    </source>
</evidence>
<comment type="pathway">
    <text evidence="2 13">Glycolipid biosynthesis; lipid IV(A) biosynthesis; lipid IV(A) from (3R)-3-hydroxytetradecanoyl-[acyl-carrier-protein] and UDP-N-acetyl-alpha-D-glucosamine: step 6/6.</text>
</comment>
<dbReference type="SUPFAM" id="SSF52540">
    <property type="entry name" value="P-loop containing nucleoside triphosphate hydrolases"/>
    <property type="match status" value="1"/>
</dbReference>
<evidence type="ECO:0000256" key="3">
    <source>
        <dbReference type="ARBA" id="ARBA00012071"/>
    </source>
</evidence>
<evidence type="ECO:0000256" key="5">
    <source>
        <dbReference type="ARBA" id="ARBA00022516"/>
    </source>
</evidence>
<dbReference type="AlphaFoldDB" id="A0A1H1PFK1"/>
<comment type="catalytic activity">
    <reaction evidence="13">
        <text>a lipid A disaccharide + ATP = a lipid IVA + ADP + H(+)</text>
        <dbReference type="Rhea" id="RHEA:67840"/>
        <dbReference type="ChEBI" id="CHEBI:15378"/>
        <dbReference type="ChEBI" id="CHEBI:30616"/>
        <dbReference type="ChEBI" id="CHEBI:176343"/>
        <dbReference type="ChEBI" id="CHEBI:176425"/>
        <dbReference type="ChEBI" id="CHEBI:456216"/>
        <dbReference type="EC" id="2.7.1.130"/>
    </reaction>
</comment>
<comment type="similarity">
    <text evidence="13">Belongs to the LpxK family.</text>
</comment>
<evidence type="ECO:0000256" key="11">
    <source>
        <dbReference type="ARBA" id="ARBA00023098"/>
    </source>
</evidence>
<proteinExistence type="inferred from homology"/>
<evidence type="ECO:0000256" key="1">
    <source>
        <dbReference type="ARBA" id="ARBA00002274"/>
    </source>
</evidence>
<dbReference type="InterPro" id="IPR003758">
    <property type="entry name" value="LpxK"/>
</dbReference>
<gene>
    <name evidence="13" type="primary">lpxK</name>
    <name evidence="14" type="ORF">SAMN04488552_2098</name>
</gene>
<dbReference type="RefSeq" id="WP_089662452.1">
    <property type="nucleotide sequence ID" value="NZ_LT629745.1"/>
</dbReference>
<keyword evidence="10 13" id="KW-0067">ATP-binding</keyword>
<keyword evidence="9 13" id="KW-0418">Kinase</keyword>
<comment type="function">
    <text evidence="1 13">Transfers the gamma-phosphate of ATP to the 4'-position of a tetraacyldisaccharide 1-phosphate intermediate (termed DS-1-P) to form tetraacyldisaccharide 1,4'-bis-phosphate (lipid IVA).</text>
</comment>
<dbReference type="Proteomes" id="UP000198858">
    <property type="component" value="Chromosome I"/>
</dbReference>
<evidence type="ECO:0000313" key="15">
    <source>
        <dbReference type="Proteomes" id="UP000198858"/>
    </source>
</evidence>
<evidence type="ECO:0000256" key="8">
    <source>
        <dbReference type="ARBA" id="ARBA00022741"/>
    </source>
</evidence>
<dbReference type="HAMAP" id="MF_00409">
    <property type="entry name" value="LpxK"/>
    <property type="match status" value="1"/>
</dbReference>
<evidence type="ECO:0000256" key="12">
    <source>
        <dbReference type="ARBA" id="ARBA00029757"/>
    </source>
</evidence>
<evidence type="ECO:0000256" key="4">
    <source>
        <dbReference type="ARBA" id="ARBA00016436"/>
    </source>
</evidence>
<protein>
    <recommendedName>
        <fullName evidence="4 13">Tetraacyldisaccharide 4'-kinase</fullName>
        <ecNumber evidence="3 13">2.7.1.130</ecNumber>
    </recommendedName>
    <alternativeName>
        <fullName evidence="12 13">Lipid A 4'-kinase</fullName>
    </alternativeName>
</protein>
<dbReference type="PANTHER" id="PTHR42724:SF1">
    <property type="entry name" value="TETRAACYLDISACCHARIDE 4'-KINASE, MITOCHONDRIAL-RELATED"/>
    <property type="match status" value="1"/>
</dbReference>